<accession>A0AAD9MF29</accession>
<dbReference type="Proteomes" id="UP001217918">
    <property type="component" value="Unassembled WGS sequence"/>
</dbReference>
<dbReference type="EMBL" id="JAQQPM010000007">
    <property type="protein sequence ID" value="KAK2074087.1"/>
    <property type="molecule type" value="Genomic_DNA"/>
</dbReference>
<comment type="caution">
    <text evidence="1">The sequence shown here is derived from an EMBL/GenBank/DDBJ whole genome shotgun (WGS) entry which is preliminary data.</text>
</comment>
<dbReference type="PANTHER" id="PTHR42085">
    <property type="entry name" value="F-BOX DOMAIN-CONTAINING PROTEIN"/>
    <property type="match status" value="1"/>
</dbReference>
<dbReference type="AlphaFoldDB" id="A0AAD9MF29"/>
<organism evidence="1 2">
    <name type="scientific">Phyllachora maydis</name>
    <dbReference type="NCBI Taxonomy" id="1825666"/>
    <lineage>
        <taxon>Eukaryota</taxon>
        <taxon>Fungi</taxon>
        <taxon>Dikarya</taxon>
        <taxon>Ascomycota</taxon>
        <taxon>Pezizomycotina</taxon>
        <taxon>Sordariomycetes</taxon>
        <taxon>Sordariomycetidae</taxon>
        <taxon>Phyllachorales</taxon>
        <taxon>Phyllachoraceae</taxon>
        <taxon>Phyllachora</taxon>
    </lineage>
</organism>
<dbReference type="PANTHER" id="PTHR42085:SF4">
    <property type="entry name" value="F-BOX DOMAIN-CONTAINING PROTEIN"/>
    <property type="match status" value="1"/>
</dbReference>
<evidence type="ECO:0000313" key="1">
    <source>
        <dbReference type="EMBL" id="KAK2074087.1"/>
    </source>
</evidence>
<dbReference type="InterPro" id="IPR038883">
    <property type="entry name" value="AN11006-like"/>
</dbReference>
<keyword evidence="2" id="KW-1185">Reference proteome</keyword>
<evidence type="ECO:0008006" key="3">
    <source>
        <dbReference type="Google" id="ProtNLM"/>
    </source>
</evidence>
<sequence length="190" mass="20906">MQPHSPSAQTSSSSFLRLPLELRLQIYRYLLVLPSSPRDLARRRNRYDRIHPAILSACAQTHDEAAPVLYGANTFAAHPALLTALPRLRPWHPPVPSPTTTTTTTITHDHTRLRRIRHWHLRIRLDGPTAPTSWPADAVAALDGADSVRVEAWQAVILAGAGVDALRGLEGVRGVRRARVLDAGALRGRG</sequence>
<proteinExistence type="predicted"/>
<evidence type="ECO:0000313" key="2">
    <source>
        <dbReference type="Proteomes" id="UP001217918"/>
    </source>
</evidence>
<gene>
    <name evidence="1" type="ORF">P8C59_008321</name>
</gene>
<name>A0AAD9MF29_9PEZI</name>
<protein>
    <recommendedName>
        <fullName evidence="3">F-box domain-containing protein</fullName>
    </recommendedName>
</protein>
<reference evidence="1" key="1">
    <citation type="journal article" date="2023" name="Mol. Plant Microbe Interact.">
        <title>Elucidating the Obligate Nature and Biological Capacity of an Invasive Fungal Corn Pathogen.</title>
        <authorList>
            <person name="MacCready J.S."/>
            <person name="Roggenkamp E.M."/>
            <person name="Gdanetz K."/>
            <person name="Chilvers M.I."/>
        </authorList>
    </citation>
    <scope>NUCLEOTIDE SEQUENCE</scope>
    <source>
        <strain evidence="1">PM02</strain>
    </source>
</reference>